<dbReference type="AlphaFoldDB" id="A0A8S1D6F0"/>
<accession>A0A8S1D6F0</accession>
<evidence type="ECO:0000259" key="2">
    <source>
        <dbReference type="Pfam" id="PF15998"/>
    </source>
</evidence>
<feature type="signal peptide" evidence="1">
    <location>
        <begin position="1"/>
        <end position="20"/>
    </location>
</feature>
<dbReference type="EMBL" id="CADEPI010000163">
    <property type="protein sequence ID" value="CAB3378403.1"/>
    <property type="molecule type" value="Genomic_DNA"/>
</dbReference>
<proteinExistence type="predicted"/>
<protein>
    <recommendedName>
        <fullName evidence="2">DUF4773 domain-containing protein</fullName>
    </recommendedName>
</protein>
<reference evidence="3 4" key="1">
    <citation type="submission" date="2020-04" db="EMBL/GenBank/DDBJ databases">
        <authorList>
            <person name="Alioto T."/>
            <person name="Alioto T."/>
            <person name="Gomez Garrido J."/>
        </authorList>
    </citation>
    <scope>NUCLEOTIDE SEQUENCE [LARGE SCALE GENOMIC DNA]</scope>
</reference>
<dbReference type="InterPro" id="IPR031941">
    <property type="entry name" value="DUF4773"/>
</dbReference>
<dbReference type="Pfam" id="PF15998">
    <property type="entry name" value="DUF4773"/>
    <property type="match status" value="1"/>
</dbReference>
<gene>
    <name evidence="3" type="ORF">CLODIP_2_CD09858</name>
</gene>
<evidence type="ECO:0000256" key="1">
    <source>
        <dbReference type="SAM" id="SignalP"/>
    </source>
</evidence>
<keyword evidence="4" id="KW-1185">Reference proteome</keyword>
<evidence type="ECO:0000313" key="4">
    <source>
        <dbReference type="Proteomes" id="UP000494165"/>
    </source>
</evidence>
<organism evidence="3 4">
    <name type="scientific">Cloeon dipterum</name>
    <dbReference type="NCBI Taxonomy" id="197152"/>
    <lineage>
        <taxon>Eukaryota</taxon>
        <taxon>Metazoa</taxon>
        <taxon>Ecdysozoa</taxon>
        <taxon>Arthropoda</taxon>
        <taxon>Hexapoda</taxon>
        <taxon>Insecta</taxon>
        <taxon>Pterygota</taxon>
        <taxon>Palaeoptera</taxon>
        <taxon>Ephemeroptera</taxon>
        <taxon>Pisciforma</taxon>
        <taxon>Baetidae</taxon>
        <taxon>Cloeon</taxon>
    </lineage>
</organism>
<comment type="caution">
    <text evidence="3">The sequence shown here is derived from an EMBL/GenBank/DDBJ whole genome shotgun (WGS) entry which is preliminary data.</text>
</comment>
<sequence length="135" mass="15143">MRSSTLFLGFILLTGAFIHACRPDKEGCKCDLYSYQCCDRLKSFGVVCGNATFSHEDQALTFTLLRNDQEMSKDTLSVDELQGQHCKKLSGTRVCVVFSERKLEGRLLHLCVDIEVTVASKIIHTSHFCFTVGEN</sequence>
<evidence type="ECO:0000313" key="3">
    <source>
        <dbReference type="EMBL" id="CAB3378403.1"/>
    </source>
</evidence>
<feature type="chain" id="PRO_5035745212" description="DUF4773 domain-containing protein" evidence="1">
    <location>
        <begin position="21"/>
        <end position="135"/>
    </location>
</feature>
<feature type="domain" description="DUF4773" evidence="2">
    <location>
        <begin position="28"/>
        <end position="134"/>
    </location>
</feature>
<keyword evidence="1" id="KW-0732">Signal</keyword>
<dbReference type="Proteomes" id="UP000494165">
    <property type="component" value="Unassembled WGS sequence"/>
</dbReference>
<name>A0A8S1D6F0_9INSE</name>